<accession>A0A1J7JY07</accession>
<sequence length="484" mass="53534">MAMANSSSDNQSHLLRLTTELVLLIANHLGVEDLHALCLAHSVLYAQINPELYSRDVKNRDSYSLFWAALNGKLSTVKIALEHGADVNRCRLKIQSDELESGYSPLHLAAKHGHEEIVAWLLDRGAQIDAPFVTVNINTHLLRALPPVLQSGSGFRMDTGDPYPWKSRRALHVALAEYQPSVAKLLIDRGASLNFAGTGLADCTALYVAARTDLHSIIDLLANRLDFNVNQRNTFGSTALHYACGARDERDNPAAAETVAKLLSLNANIEARDSDGATPLMVACCGGSKYAAYTLINAGANVYAEHQLARRTPLFFAMWYEKVNAAYWHSNPGLKDLVITLLSRGARLDQPAGSLTRLQHTRDPLNVFRSSPWAISLSKAYSDSYGRLRFFMEHATPGKNLMWESVKPALHQPLRDIPIPVLGLLLGFAKRSLSDAEFAHEVSSLMDVLIQRPSDKPRSWYRQVYYIMRQFGASTSASFCLVHG</sequence>
<feature type="repeat" description="ANK" evidence="3">
    <location>
        <begin position="166"/>
        <end position="198"/>
    </location>
</feature>
<feature type="repeat" description="ANK" evidence="3">
    <location>
        <begin position="235"/>
        <end position="274"/>
    </location>
</feature>
<dbReference type="PANTHER" id="PTHR24198:SF193">
    <property type="match status" value="1"/>
</dbReference>
<dbReference type="OrthoDB" id="341259at2759"/>
<evidence type="ECO:0000256" key="2">
    <source>
        <dbReference type="ARBA" id="ARBA00023043"/>
    </source>
</evidence>
<name>A0A1J7JY07_9PEZI</name>
<dbReference type="PROSITE" id="PS50088">
    <property type="entry name" value="ANK_REPEAT"/>
    <property type="match status" value="4"/>
</dbReference>
<evidence type="ECO:0000313" key="4">
    <source>
        <dbReference type="EMBL" id="OIW32706.1"/>
    </source>
</evidence>
<gene>
    <name evidence="4" type="ORF">CONLIGDRAFT_642400</name>
</gene>
<organism evidence="4 5">
    <name type="scientific">Coniochaeta ligniaria NRRL 30616</name>
    <dbReference type="NCBI Taxonomy" id="1408157"/>
    <lineage>
        <taxon>Eukaryota</taxon>
        <taxon>Fungi</taxon>
        <taxon>Dikarya</taxon>
        <taxon>Ascomycota</taxon>
        <taxon>Pezizomycotina</taxon>
        <taxon>Sordariomycetes</taxon>
        <taxon>Sordariomycetidae</taxon>
        <taxon>Coniochaetales</taxon>
        <taxon>Coniochaetaceae</taxon>
        <taxon>Coniochaeta</taxon>
    </lineage>
</organism>
<dbReference type="PRINTS" id="PR01415">
    <property type="entry name" value="ANKYRIN"/>
</dbReference>
<dbReference type="STRING" id="1408157.A0A1J7JY07"/>
<dbReference type="SMART" id="SM00248">
    <property type="entry name" value="ANK"/>
    <property type="match status" value="7"/>
</dbReference>
<keyword evidence="1" id="KW-0677">Repeat</keyword>
<dbReference type="Pfam" id="PF00023">
    <property type="entry name" value="Ank"/>
    <property type="match status" value="1"/>
</dbReference>
<dbReference type="Proteomes" id="UP000182658">
    <property type="component" value="Unassembled WGS sequence"/>
</dbReference>
<dbReference type="InParanoid" id="A0A1J7JY07"/>
<evidence type="ECO:0000313" key="5">
    <source>
        <dbReference type="Proteomes" id="UP000182658"/>
    </source>
</evidence>
<keyword evidence="5" id="KW-1185">Reference proteome</keyword>
<dbReference type="InterPro" id="IPR002110">
    <property type="entry name" value="Ankyrin_rpt"/>
</dbReference>
<dbReference type="EMBL" id="KV875095">
    <property type="protein sequence ID" value="OIW32706.1"/>
    <property type="molecule type" value="Genomic_DNA"/>
</dbReference>
<evidence type="ECO:0000256" key="3">
    <source>
        <dbReference type="PROSITE-ProRule" id="PRU00023"/>
    </source>
</evidence>
<feature type="repeat" description="ANK" evidence="3">
    <location>
        <begin position="101"/>
        <end position="130"/>
    </location>
</feature>
<dbReference type="PROSITE" id="PS50297">
    <property type="entry name" value="ANK_REP_REGION"/>
    <property type="match status" value="3"/>
</dbReference>
<evidence type="ECO:0000256" key="1">
    <source>
        <dbReference type="ARBA" id="ARBA00022737"/>
    </source>
</evidence>
<dbReference type="SUPFAM" id="SSF48403">
    <property type="entry name" value="Ankyrin repeat"/>
    <property type="match status" value="1"/>
</dbReference>
<reference evidence="4 5" key="1">
    <citation type="submission" date="2016-10" db="EMBL/GenBank/DDBJ databases">
        <title>Draft genome sequence of Coniochaeta ligniaria NRRL30616, a lignocellulolytic fungus for bioabatement of inhibitors in plant biomass hydrolysates.</title>
        <authorList>
            <consortium name="DOE Joint Genome Institute"/>
            <person name="Jimenez D.J."/>
            <person name="Hector R.E."/>
            <person name="Riley R."/>
            <person name="Sun H."/>
            <person name="Grigoriev I.V."/>
            <person name="Van Elsas J.D."/>
            <person name="Nichols N.N."/>
        </authorList>
    </citation>
    <scope>NUCLEOTIDE SEQUENCE [LARGE SCALE GENOMIC DNA]</scope>
    <source>
        <strain evidence="4 5">NRRL 30616</strain>
    </source>
</reference>
<dbReference type="Pfam" id="PF12796">
    <property type="entry name" value="Ank_2"/>
    <property type="match status" value="2"/>
</dbReference>
<dbReference type="PANTHER" id="PTHR24198">
    <property type="entry name" value="ANKYRIN REPEAT AND PROTEIN KINASE DOMAIN-CONTAINING PROTEIN"/>
    <property type="match status" value="1"/>
</dbReference>
<proteinExistence type="predicted"/>
<feature type="repeat" description="ANK" evidence="3">
    <location>
        <begin position="275"/>
        <end position="307"/>
    </location>
</feature>
<dbReference type="InterPro" id="IPR036770">
    <property type="entry name" value="Ankyrin_rpt-contain_sf"/>
</dbReference>
<dbReference type="AlphaFoldDB" id="A0A1J7JY07"/>
<keyword evidence="2 3" id="KW-0040">ANK repeat</keyword>
<dbReference type="Gene3D" id="1.25.40.20">
    <property type="entry name" value="Ankyrin repeat-containing domain"/>
    <property type="match status" value="2"/>
</dbReference>
<protein>
    <submittedName>
        <fullName evidence="4">Ankyrin</fullName>
    </submittedName>
</protein>